<dbReference type="AlphaFoldDB" id="A0A7Y6TYH4"/>
<evidence type="ECO:0000256" key="1">
    <source>
        <dbReference type="ARBA" id="ARBA00023015"/>
    </source>
</evidence>
<keyword evidence="2" id="KW-0804">Transcription</keyword>
<dbReference type="PROSITE" id="PS01124">
    <property type="entry name" value="HTH_ARAC_FAMILY_2"/>
    <property type="match status" value="1"/>
</dbReference>
<dbReference type="InterPro" id="IPR018060">
    <property type="entry name" value="HTH_AraC"/>
</dbReference>
<dbReference type="GO" id="GO:0003700">
    <property type="term" value="F:DNA-binding transcription factor activity"/>
    <property type="evidence" value="ECO:0007669"/>
    <property type="project" value="InterPro"/>
</dbReference>
<dbReference type="SUPFAM" id="SSF46689">
    <property type="entry name" value="Homeodomain-like"/>
    <property type="match status" value="1"/>
</dbReference>
<proteinExistence type="predicted"/>
<dbReference type="Proteomes" id="UP000529637">
    <property type="component" value="Unassembled WGS sequence"/>
</dbReference>
<dbReference type="Gene3D" id="1.10.10.60">
    <property type="entry name" value="Homeodomain-like"/>
    <property type="match status" value="1"/>
</dbReference>
<dbReference type="InterPro" id="IPR009057">
    <property type="entry name" value="Homeodomain-like_sf"/>
</dbReference>
<dbReference type="GO" id="GO:0043565">
    <property type="term" value="F:sequence-specific DNA binding"/>
    <property type="evidence" value="ECO:0007669"/>
    <property type="project" value="InterPro"/>
</dbReference>
<evidence type="ECO:0000259" key="3">
    <source>
        <dbReference type="PROSITE" id="PS01124"/>
    </source>
</evidence>
<name>A0A7Y6TYH4_9BURK</name>
<protein>
    <submittedName>
        <fullName evidence="4">Helix-turn-helix transcriptional regulator</fullName>
    </submittedName>
</protein>
<keyword evidence="5" id="KW-1185">Reference proteome</keyword>
<feature type="domain" description="HTH araC/xylS-type" evidence="3">
    <location>
        <begin position="1"/>
        <end position="55"/>
    </location>
</feature>
<dbReference type="EMBL" id="JABWMJ010000012">
    <property type="protein sequence ID" value="NUZ08253.1"/>
    <property type="molecule type" value="Genomic_DNA"/>
</dbReference>
<evidence type="ECO:0000313" key="4">
    <source>
        <dbReference type="EMBL" id="NUZ08253.1"/>
    </source>
</evidence>
<accession>A0A7Y6TYH4</accession>
<dbReference type="Pfam" id="PF12833">
    <property type="entry name" value="HTH_18"/>
    <property type="match status" value="1"/>
</dbReference>
<evidence type="ECO:0000256" key="2">
    <source>
        <dbReference type="ARBA" id="ARBA00023163"/>
    </source>
</evidence>
<sequence length="56" mass="6286">MAIQDLRVERAVHLLRTGSESVDQIAAQIGYSDGVTLRNLLRRKLGRGVRELRARA</sequence>
<gene>
    <name evidence="4" type="ORF">HQN59_21090</name>
</gene>
<comment type="caution">
    <text evidence="4">The sequence shown here is derived from an EMBL/GenBank/DDBJ whole genome shotgun (WGS) entry which is preliminary data.</text>
</comment>
<evidence type="ECO:0000313" key="5">
    <source>
        <dbReference type="Proteomes" id="UP000529637"/>
    </source>
</evidence>
<reference evidence="4 5" key="1">
    <citation type="submission" date="2020-06" db="EMBL/GenBank/DDBJ databases">
        <title>Schlegella sp. ID0723 isolated from air conditioner.</title>
        <authorList>
            <person name="Kim D.Y."/>
            <person name="Kim D.-U."/>
        </authorList>
    </citation>
    <scope>NUCLEOTIDE SEQUENCE [LARGE SCALE GENOMIC DNA]</scope>
    <source>
        <strain evidence="4 5">ID0723</strain>
    </source>
</reference>
<keyword evidence="1" id="KW-0805">Transcription regulation</keyword>
<organism evidence="4 5">
    <name type="scientific">Piscinibacter koreensis</name>
    <dbReference type="NCBI Taxonomy" id="2742824"/>
    <lineage>
        <taxon>Bacteria</taxon>
        <taxon>Pseudomonadati</taxon>
        <taxon>Pseudomonadota</taxon>
        <taxon>Betaproteobacteria</taxon>
        <taxon>Burkholderiales</taxon>
        <taxon>Sphaerotilaceae</taxon>
        <taxon>Piscinibacter</taxon>
    </lineage>
</organism>